<evidence type="ECO:0000313" key="2">
    <source>
        <dbReference type="Proteomes" id="UP001431209"/>
    </source>
</evidence>
<reference evidence="1 2" key="1">
    <citation type="submission" date="2024-03" db="EMBL/GenBank/DDBJ databases">
        <title>The Acrasis kona genome and developmental transcriptomes reveal deep origins of eukaryotic multicellular pathways.</title>
        <authorList>
            <person name="Sheikh S."/>
            <person name="Fu C.-J."/>
            <person name="Brown M.W."/>
            <person name="Baldauf S.L."/>
        </authorList>
    </citation>
    <scope>NUCLEOTIDE SEQUENCE [LARGE SCALE GENOMIC DNA]</scope>
    <source>
        <strain evidence="1 2">ATCC MYA-3509</strain>
    </source>
</reference>
<name>A0AAW2YP39_9EUKA</name>
<proteinExistence type="predicted"/>
<evidence type="ECO:0000313" key="1">
    <source>
        <dbReference type="EMBL" id="KAL0478718.1"/>
    </source>
</evidence>
<protein>
    <submittedName>
        <fullName evidence="1">Uncharacterized protein</fullName>
    </submittedName>
</protein>
<keyword evidence="2" id="KW-1185">Reference proteome</keyword>
<gene>
    <name evidence="1" type="ORF">AKO1_008311</name>
</gene>
<dbReference type="Proteomes" id="UP001431209">
    <property type="component" value="Unassembled WGS sequence"/>
</dbReference>
<sequence length="136" mass="15582">MNPEHNTSYDCFSHPVLLVDQSNACKITAQTLFNKGYYVTTIPTLEELFLYIEDLLVSISEDDMIETPIIVIKSTSKGKLKLQNTVALMRDIFTDIKMVLLSDEHIHTRDFDLTLNETIVADKLCYHLRTLSPLVF</sequence>
<comment type="caution">
    <text evidence="1">The sequence shown here is derived from an EMBL/GenBank/DDBJ whole genome shotgun (WGS) entry which is preliminary data.</text>
</comment>
<organism evidence="1 2">
    <name type="scientific">Acrasis kona</name>
    <dbReference type="NCBI Taxonomy" id="1008807"/>
    <lineage>
        <taxon>Eukaryota</taxon>
        <taxon>Discoba</taxon>
        <taxon>Heterolobosea</taxon>
        <taxon>Tetramitia</taxon>
        <taxon>Eutetramitia</taxon>
        <taxon>Acrasidae</taxon>
        <taxon>Acrasis</taxon>
    </lineage>
</organism>
<accession>A0AAW2YP39</accession>
<dbReference type="EMBL" id="JAOPGA020000460">
    <property type="protein sequence ID" value="KAL0478718.1"/>
    <property type="molecule type" value="Genomic_DNA"/>
</dbReference>
<dbReference type="AlphaFoldDB" id="A0AAW2YP39"/>